<dbReference type="Pfam" id="PF13911">
    <property type="entry name" value="AhpC-TSA_2"/>
    <property type="match status" value="1"/>
</dbReference>
<dbReference type="PANTHER" id="PTHR28630">
    <property type="match status" value="1"/>
</dbReference>
<comment type="similarity">
    <text evidence="5">Belongs to the peroxiredoxin-like PRXL2 family. PRXL2A subfamily.</text>
</comment>
<evidence type="ECO:0000256" key="7">
    <source>
        <dbReference type="ARBA" id="ARBA00032058"/>
    </source>
</evidence>
<evidence type="ECO:0000256" key="8">
    <source>
        <dbReference type="ARBA" id="ARBA00032129"/>
    </source>
</evidence>
<dbReference type="InterPro" id="IPR032801">
    <property type="entry name" value="PXL2A/B/C"/>
</dbReference>
<evidence type="ECO:0000256" key="4">
    <source>
        <dbReference type="ARBA" id="ARBA00023284"/>
    </source>
</evidence>
<evidence type="ECO:0000256" key="2">
    <source>
        <dbReference type="ARBA" id="ARBA00022490"/>
    </source>
</evidence>
<dbReference type="Pfam" id="PF00514">
    <property type="entry name" value="Arm"/>
    <property type="match status" value="1"/>
</dbReference>
<comment type="subcellular location">
    <subcellularLocation>
        <location evidence="1">Cytoplasm</location>
    </subcellularLocation>
</comment>
<dbReference type="InterPro" id="IPR000225">
    <property type="entry name" value="Armadillo"/>
</dbReference>
<evidence type="ECO:0000313" key="9">
    <source>
        <dbReference type="EMBL" id="KAA8532834.1"/>
    </source>
</evidence>
<dbReference type="OrthoDB" id="40334at2759"/>
<name>A0A5J5AR44_9ASTE</name>
<dbReference type="PANTHER" id="PTHR28630:SF31">
    <property type="entry name" value="PEROXIREDOXIN-LIKE 2A"/>
    <property type="match status" value="1"/>
</dbReference>
<proteinExistence type="inferred from homology"/>
<dbReference type="AlphaFoldDB" id="A0A5J5AR44"/>
<organism evidence="9 10">
    <name type="scientific">Nyssa sinensis</name>
    <dbReference type="NCBI Taxonomy" id="561372"/>
    <lineage>
        <taxon>Eukaryota</taxon>
        <taxon>Viridiplantae</taxon>
        <taxon>Streptophyta</taxon>
        <taxon>Embryophyta</taxon>
        <taxon>Tracheophyta</taxon>
        <taxon>Spermatophyta</taxon>
        <taxon>Magnoliopsida</taxon>
        <taxon>eudicotyledons</taxon>
        <taxon>Gunneridae</taxon>
        <taxon>Pentapetalae</taxon>
        <taxon>asterids</taxon>
        <taxon>Cornales</taxon>
        <taxon>Nyssaceae</taxon>
        <taxon>Nyssa</taxon>
    </lineage>
</organism>
<dbReference type="Gene3D" id="1.25.10.10">
    <property type="entry name" value="Leucine-rich Repeat Variant"/>
    <property type="match status" value="1"/>
</dbReference>
<accession>A0A5J5AR44</accession>
<keyword evidence="4" id="KW-0676">Redox-active center</keyword>
<keyword evidence="3" id="KW-0677">Repeat</keyword>
<dbReference type="Proteomes" id="UP000325577">
    <property type="component" value="Linkage Group LG19"/>
</dbReference>
<evidence type="ECO:0000256" key="5">
    <source>
        <dbReference type="ARBA" id="ARBA00023787"/>
    </source>
</evidence>
<keyword evidence="2" id="KW-0963">Cytoplasm</keyword>
<gene>
    <name evidence="9" type="ORF">F0562_033049</name>
</gene>
<dbReference type="InterPro" id="IPR016024">
    <property type="entry name" value="ARM-type_fold"/>
</dbReference>
<dbReference type="GO" id="GO:0005737">
    <property type="term" value="C:cytoplasm"/>
    <property type="evidence" value="ECO:0007669"/>
    <property type="project" value="UniProtKB-SubCell"/>
</dbReference>
<evidence type="ECO:0000256" key="1">
    <source>
        <dbReference type="ARBA" id="ARBA00004496"/>
    </source>
</evidence>
<sequence length="617" mass="68781">MKTSSDEVQRVSAIGLENLSSQSVNLSKPPQIKKPNSWKLLFLPKCISFGSSKNKKIPLCPVHRGACSSQDTFCLLDAKAVERLLACLEHENVEVVEAALSAICTLLDDKVEVDKSVSLLSGVNAMQHILNVVKEHKEESLWQKSFWVIERFLMKGLIGLIQPSWLHIQNSLQQQKGFHLDHSLLNKKMASFSMEEFVGNGVLKELLPKLLDEGWDDVPTLKIMNAEDMNAVNMTQQQKDALEIRSYLHDRALMQYGDKLEASGKCLPELLGLSMADLSSQFGMKRGHLARFMDRSSSCEEPLPASYAVAGGKRTTTPSRNNSIYKSEMVSFRSRKMQSMTKSPARSTTSDALEQSLADFKIKDGHIFKGIVAAMPAEPRACGCVQPPPIVENVAPYSAIEKISVQKLTPEYKIGMERLVKTKTPPMKALELWHDKPAVILCIRRPGCIMCRAEAHQLYTKKPIFDALGVQLVAVLHEQIESEVKDFWPRYWGGVVLFDRGMEFFKALGGGKLLKEKFISGFLFNPRAIANYKRAKAMGMEQNFKGEGEIKGGLFIVGRGKSGIAYQFIERNFGDWAPTAEVIEICTRLQVILAGFSHSVLQLLSCTSFMLISLSSS</sequence>
<dbReference type="EMBL" id="CM018042">
    <property type="protein sequence ID" value="KAA8532834.1"/>
    <property type="molecule type" value="Genomic_DNA"/>
</dbReference>
<dbReference type="InterPro" id="IPR011989">
    <property type="entry name" value="ARM-like"/>
</dbReference>
<dbReference type="SUPFAM" id="SSF48371">
    <property type="entry name" value="ARM repeat"/>
    <property type="match status" value="1"/>
</dbReference>
<keyword evidence="10" id="KW-1185">Reference proteome</keyword>
<evidence type="ECO:0000256" key="6">
    <source>
        <dbReference type="ARBA" id="ARBA00023849"/>
    </source>
</evidence>
<evidence type="ECO:0000256" key="3">
    <source>
        <dbReference type="ARBA" id="ARBA00022737"/>
    </source>
</evidence>
<reference evidence="9 10" key="1">
    <citation type="submission" date="2019-09" db="EMBL/GenBank/DDBJ databases">
        <title>A chromosome-level genome assembly of the Chinese tupelo Nyssa sinensis.</title>
        <authorList>
            <person name="Yang X."/>
            <person name="Kang M."/>
            <person name="Yang Y."/>
            <person name="Xiong H."/>
            <person name="Wang M."/>
            <person name="Zhang Z."/>
            <person name="Wang Z."/>
            <person name="Wu H."/>
            <person name="Ma T."/>
            <person name="Liu J."/>
            <person name="Xi Z."/>
        </authorList>
    </citation>
    <scope>NUCLEOTIDE SEQUENCE [LARGE SCALE GENOMIC DNA]</scope>
    <source>
        <strain evidence="9">J267</strain>
        <tissue evidence="9">Leaf</tissue>
    </source>
</reference>
<protein>
    <recommendedName>
        <fullName evidence="6">Peroxiredoxin-like 2A</fullName>
    </recommendedName>
    <alternativeName>
        <fullName evidence="8">Peroxiredoxin-like 2 activated in M-CSF stimulated monocytes</fullName>
    </alternativeName>
    <alternativeName>
        <fullName evidence="7">Redox-regulatory protein FAM213A</fullName>
    </alternativeName>
</protein>
<evidence type="ECO:0000313" key="10">
    <source>
        <dbReference type="Proteomes" id="UP000325577"/>
    </source>
</evidence>